<dbReference type="EnsemblMetazoa" id="ASIC011865-RA">
    <property type="protein sequence ID" value="ASIC011865-PA"/>
    <property type="gene ID" value="ASIC011865"/>
</dbReference>
<evidence type="ECO:0000256" key="1">
    <source>
        <dbReference type="SAM" id="MobiDB-lite"/>
    </source>
</evidence>
<proteinExistence type="predicted"/>
<dbReference type="Proteomes" id="UP000030765">
    <property type="component" value="Unassembled WGS sequence"/>
</dbReference>
<protein>
    <submittedName>
        <fullName evidence="2 3">Uncharacterized protein</fullName>
    </submittedName>
</protein>
<feature type="compositionally biased region" description="Polar residues" evidence="1">
    <location>
        <begin position="38"/>
        <end position="52"/>
    </location>
</feature>
<evidence type="ECO:0000313" key="3">
    <source>
        <dbReference type="EnsemblMetazoa" id="ASIC011865-PA"/>
    </source>
</evidence>
<gene>
    <name evidence="2" type="ORF">ZHAS_00011865</name>
</gene>
<sequence>MTNNNYSERLQMLSDTLPSILLLSVSTTDWMIGLTRSTVTSTGCPPRGSSNDGKLPIKMTTDDDDGNHTHDDDVRRRRKRESTPIPMAIYSDVAVRANDSDASDGGRGSLEVLHIKIV</sequence>
<evidence type="ECO:0000313" key="2">
    <source>
        <dbReference type="EMBL" id="KFB44019.1"/>
    </source>
</evidence>
<accession>A0A084W1C5</accession>
<feature type="compositionally biased region" description="Basic and acidic residues" evidence="1">
    <location>
        <begin position="66"/>
        <end position="75"/>
    </location>
</feature>
<reference evidence="3" key="2">
    <citation type="submission" date="2020-05" db="UniProtKB">
        <authorList>
            <consortium name="EnsemblMetazoa"/>
        </authorList>
    </citation>
    <scope>IDENTIFICATION</scope>
</reference>
<reference evidence="2 4" key="1">
    <citation type="journal article" date="2014" name="BMC Genomics">
        <title>Genome sequence of Anopheles sinensis provides insight into genetics basis of mosquito competence for malaria parasites.</title>
        <authorList>
            <person name="Zhou D."/>
            <person name="Zhang D."/>
            <person name="Ding G."/>
            <person name="Shi L."/>
            <person name="Hou Q."/>
            <person name="Ye Y."/>
            <person name="Xu Y."/>
            <person name="Zhou H."/>
            <person name="Xiong C."/>
            <person name="Li S."/>
            <person name="Yu J."/>
            <person name="Hong S."/>
            <person name="Yu X."/>
            <person name="Zou P."/>
            <person name="Chen C."/>
            <person name="Chang X."/>
            <person name="Wang W."/>
            <person name="Lv Y."/>
            <person name="Sun Y."/>
            <person name="Ma L."/>
            <person name="Shen B."/>
            <person name="Zhu C."/>
        </authorList>
    </citation>
    <scope>NUCLEOTIDE SEQUENCE [LARGE SCALE GENOMIC DNA]</scope>
</reference>
<name>A0A084W1C5_ANOSI</name>
<organism evidence="2">
    <name type="scientific">Anopheles sinensis</name>
    <name type="common">Mosquito</name>
    <dbReference type="NCBI Taxonomy" id="74873"/>
    <lineage>
        <taxon>Eukaryota</taxon>
        <taxon>Metazoa</taxon>
        <taxon>Ecdysozoa</taxon>
        <taxon>Arthropoda</taxon>
        <taxon>Hexapoda</taxon>
        <taxon>Insecta</taxon>
        <taxon>Pterygota</taxon>
        <taxon>Neoptera</taxon>
        <taxon>Endopterygota</taxon>
        <taxon>Diptera</taxon>
        <taxon>Nematocera</taxon>
        <taxon>Culicoidea</taxon>
        <taxon>Culicidae</taxon>
        <taxon>Anophelinae</taxon>
        <taxon>Anopheles</taxon>
    </lineage>
</organism>
<evidence type="ECO:0000313" key="4">
    <source>
        <dbReference type="Proteomes" id="UP000030765"/>
    </source>
</evidence>
<dbReference type="VEuPathDB" id="VectorBase:ASIC011865"/>
<keyword evidence="4" id="KW-1185">Reference proteome</keyword>
<feature type="region of interest" description="Disordered" evidence="1">
    <location>
        <begin position="38"/>
        <end position="85"/>
    </location>
</feature>
<dbReference type="EMBL" id="KE525267">
    <property type="protein sequence ID" value="KFB44019.1"/>
    <property type="molecule type" value="Genomic_DNA"/>
</dbReference>
<dbReference type="AlphaFoldDB" id="A0A084W1C5"/>
<dbReference type="EMBL" id="ATLV01019265">
    <property type="status" value="NOT_ANNOTATED_CDS"/>
    <property type="molecule type" value="Genomic_DNA"/>
</dbReference>